<evidence type="ECO:0000259" key="15">
    <source>
        <dbReference type="Pfam" id="PF04261"/>
    </source>
</evidence>
<feature type="region of interest" description="Disordered" evidence="14">
    <location>
        <begin position="244"/>
        <end position="266"/>
    </location>
</feature>
<dbReference type="InterPro" id="IPR048328">
    <property type="entry name" value="Dyp_perox_C"/>
</dbReference>
<feature type="compositionally biased region" description="Polar residues" evidence="14">
    <location>
        <begin position="244"/>
        <end position="256"/>
    </location>
</feature>
<dbReference type="Pfam" id="PF04261">
    <property type="entry name" value="Dyp_perox_N"/>
    <property type="match status" value="1"/>
</dbReference>
<proteinExistence type="inferred from homology"/>
<evidence type="ECO:0000256" key="6">
    <source>
        <dbReference type="ARBA" id="ARBA00023002"/>
    </source>
</evidence>
<dbReference type="InterPro" id="IPR011008">
    <property type="entry name" value="Dimeric_a/b-barrel"/>
</dbReference>
<dbReference type="GO" id="GO:0046872">
    <property type="term" value="F:metal ion binding"/>
    <property type="evidence" value="ECO:0007669"/>
    <property type="project" value="UniProtKB-KW"/>
</dbReference>
<comment type="function">
    <text evidence="13">Involved in the recovery of exogenous heme iron. Extracts iron from heme while preserving the protoporphyrin ring intact.</text>
</comment>
<comment type="catalytic activity">
    <reaction evidence="12">
        <text>heme b + 2 H(+) = protoporphyrin IX + Fe(2+)</text>
        <dbReference type="Rhea" id="RHEA:22584"/>
        <dbReference type="ChEBI" id="CHEBI:15378"/>
        <dbReference type="ChEBI" id="CHEBI:29033"/>
        <dbReference type="ChEBI" id="CHEBI:57306"/>
        <dbReference type="ChEBI" id="CHEBI:60344"/>
        <dbReference type="EC" id="4.98.1.1"/>
    </reaction>
    <physiologicalReaction direction="left-to-right" evidence="12">
        <dbReference type="Rhea" id="RHEA:22585"/>
    </physiologicalReaction>
</comment>
<evidence type="ECO:0000256" key="8">
    <source>
        <dbReference type="ARBA" id="ARBA00023239"/>
    </source>
</evidence>
<dbReference type="GO" id="GO:0004601">
    <property type="term" value="F:peroxidase activity"/>
    <property type="evidence" value="ECO:0007669"/>
    <property type="project" value="UniProtKB-KW"/>
</dbReference>
<evidence type="ECO:0000256" key="3">
    <source>
        <dbReference type="ARBA" id="ARBA00022617"/>
    </source>
</evidence>
<dbReference type="PANTHER" id="PTHR30521:SF4">
    <property type="entry name" value="DEFERROCHELATASE"/>
    <property type="match status" value="1"/>
</dbReference>
<accession>A0A1G4WUF7</accession>
<gene>
    <name evidence="17" type="ORF">SAMN02799620_04877</name>
</gene>
<dbReference type="GO" id="GO:0005829">
    <property type="term" value="C:cytosol"/>
    <property type="evidence" value="ECO:0007669"/>
    <property type="project" value="TreeGrafter"/>
</dbReference>
<comment type="similarity">
    <text evidence="9 13">Belongs to the DyP-type peroxidase family.</text>
</comment>
<evidence type="ECO:0000256" key="4">
    <source>
        <dbReference type="ARBA" id="ARBA00022723"/>
    </source>
</evidence>
<keyword evidence="4 13" id="KW-0479">Metal-binding</keyword>
<dbReference type="GO" id="GO:0004325">
    <property type="term" value="F:ferrochelatase activity"/>
    <property type="evidence" value="ECO:0007669"/>
    <property type="project" value="UniProtKB-EC"/>
</dbReference>
<dbReference type="GO" id="GO:0030313">
    <property type="term" value="C:cell envelope"/>
    <property type="evidence" value="ECO:0007669"/>
    <property type="project" value="UniProtKB-SubCell"/>
</dbReference>
<evidence type="ECO:0000256" key="12">
    <source>
        <dbReference type="ARBA" id="ARBA00048856"/>
    </source>
</evidence>
<dbReference type="InterPro" id="IPR006311">
    <property type="entry name" value="TAT_signal"/>
</dbReference>
<dbReference type="InterPro" id="IPR006314">
    <property type="entry name" value="Dyp_peroxidase"/>
</dbReference>
<keyword evidence="2 13" id="KW-0575">Peroxidase</keyword>
<dbReference type="PROSITE" id="PS51318">
    <property type="entry name" value="TAT"/>
    <property type="match status" value="1"/>
</dbReference>
<dbReference type="NCBIfam" id="TIGR01412">
    <property type="entry name" value="tat_substr_1"/>
    <property type="match status" value="1"/>
</dbReference>
<keyword evidence="6 13" id="KW-0560">Oxidoreductase</keyword>
<dbReference type="STRING" id="1502745.SAMN02799620_04877"/>
<keyword evidence="8" id="KW-0456">Lyase</keyword>
<comment type="cofactor">
    <cofactor evidence="13">
        <name>heme b</name>
        <dbReference type="ChEBI" id="CHEBI:60344"/>
    </cofactor>
    <text evidence="13">Binds 1 heme b (iron(II)-protoporphyrin IX) group non-covalently per subunit.</text>
</comment>
<name>A0A1G4WUF7_9MYCO</name>
<evidence type="ECO:0000256" key="7">
    <source>
        <dbReference type="ARBA" id="ARBA00023004"/>
    </source>
</evidence>
<evidence type="ECO:0000313" key="17">
    <source>
        <dbReference type="EMBL" id="SCX29715.1"/>
    </source>
</evidence>
<feature type="region of interest" description="Disordered" evidence="14">
    <location>
        <begin position="1"/>
        <end position="22"/>
    </location>
</feature>
<evidence type="ECO:0000256" key="13">
    <source>
        <dbReference type="RuleBase" id="RU365017"/>
    </source>
</evidence>
<dbReference type="GO" id="GO:0020037">
    <property type="term" value="F:heme binding"/>
    <property type="evidence" value="ECO:0007669"/>
    <property type="project" value="InterPro"/>
</dbReference>
<dbReference type="EMBL" id="FMUB01000011">
    <property type="protein sequence ID" value="SCX29715.1"/>
    <property type="molecule type" value="Genomic_DNA"/>
</dbReference>
<evidence type="ECO:0000256" key="9">
    <source>
        <dbReference type="ARBA" id="ARBA00025737"/>
    </source>
</evidence>
<dbReference type="NCBIfam" id="TIGR01413">
    <property type="entry name" value="Dyp_perox_fam"/>
    <property type="match status" value="1"/>
</dbReference>
<comment type="subcellular location">
    <subcellularLocation>
        <location evidence="1">Cell envelope</location>
    </subcellularLocation>
</comment>
<feature type="domain" description="Dyp-type peroxidase C-terminal" evidence="16">
    <location>
        <begin position="254"/>
        <end position="435"/>
    </location>
</feature>
<feature type="domain" description="Dyp-type peroxidase N-terminal" evidence="15">
    <location>
        <begin position="83"/>
        <end position="242"/>
    </location>
</feature>
<reference evidence="18" key="1">
    <citation type="submission" date="2016-10" db="EMBL/GenBank/DDBJ databases">
        <authorList>
            <person name="Varghese N."/>
            <person name="Submissions S."/>
        </authorList>
    </citation>
    <scope>NUCLEOTIDE SEQUENCE [LARGE SCALE GENOMIC DNA]</scope>
    <source>
        <strain evidence="18">UNC267MFSha1.1M11</strain>
    </source>
</reference>
<evidence type="ECO:0000313" key="18">
    <source>
        <dbReference type="Proteomes" id="UP000199707"/>
    </source>
</evidence>
<keyword evidence="5" id="KW-0732">Signal</keyword>
<evidence type="ECO:0000256" key="11">
    <source>
        <dbReference type="ARBA" id="ARBA00033775"/>
    </source>
</evidence>
<dbReference type="Proteomes" id="UP000199707">
    <property type="component" value="Unassembled WGS sequence"/>
</dbReference>
<dbReference type="AlphaFoldDB" id="A0A1G4WUF7"/>
<sequence length="451" mass="48520">MSSHPSNPEGGPDAGPEVGPEIHVVDTPRQGLSRRKLFGAAGVTAAVVGAAGAGALAGRASATSTHGGDWEPHGAVPFRGERQAGIITEAQDRMHFCTFDIITDKRDDVVAMLQEWTAMAERMTRGEDAVKDGAVGLNPYAPPADTGEALGLPPSQLTLTIGFGPTFFVKDGKDRFGIADKKPVDLAPLPKFTNENLDPARCGGDICIQACANDPQVAVHAVRNLARVAFGTAAVRYSQLGFGRTSSTTRDQSTPRNMLGFKDGTNNLKAEDTDKLNNNVWVVDGDGPDWHTGGTYLVTRRIRNRIEAWDRTTLLEQERVIGRTKGTGAPLGYDDEFAPLDFELKNAKGEPMIDRDAHVRLVHPDHNDGIELLRRGYNFTDGSDGFGHLDAGLFFIAFTRNPKTHFVPVISKMSSDALNEYIFTNGTGVFACPPGLKDGDKTGYWGSGIFA</sequence>
<dbReference type="PANTHER" id="PTHR30521">
    <property type="entry name" value="DEFERROCHELATASE/PEROXIDASE"/>
    <property type="match status" value="1"/>
</dbReference>
<evidence type="ECO:0000256" key="2">
    <source>
        <dbReference type="ARBA" id="ARBA00022559"/>
    </source>
</evidence>
<organism evidence="17 18">
    <name type="scientific">Mycolicibacterium fluoranthenivorans</name>
    <dbReference type="NCBI Taxonomy" id="258505"/>
    <lineage>
        <taxon>Bacteria</taxon>
        <taxon>Bacillati</taxon>
        <taxon>Actinomycetota</taxon>
        <taxon>Actinomycetes</taxon>
        <taxon>Mycobacteriales</taxon>
        <taxon>Mycobacteriaceae</taxon>
        <taxon>Mycolicibacterium</taxon>
    </lineage>
</organism>
<evidence type="ECO:0000256" key="10">
    <source>
        <dbReference type="ARBA" id="ARBA00033771"/>
    </source>
</evidence>
<dbReference type="GO" id="GO:0033212">
    <property type="term" value="P:iron import into cell"/>
    <property type="evidence" value="ECO:0007669"/>
    <property type="project" value="InterPro"/>
</dbReference>
<dbReference type="PROSITE" id="PS51404">
    <property type="entry name" value="DYP_PEROXIDASE"/>
    <property type="match status" value="1"/>
</dbReference>
<evidence type="ECO:0000256" key="1">
    <source>
        <dbReference type="ARBA" id="ARBA00004196"/>
    </source>
</evidence>
<keyword evidence="3 13" id="KW-0349">Heme</keyword>
<dbReference type="SUPFAM" id="SSF54909">
    <property type="entry name" value="Dimeric alpha+beta barrel"/>
    <property type="match status" value="1"/>
</dbReference>
<evidence type="ECO:0000256" key="14">
    <source>
        <dbReference type="SAM" id="MobiDB-lite"/>
    </source>
</evidence>
<dbReference type="InterPro" id="IPR048327">
    <property type="entry name" value="Dyp_perox_N"/>
</dbReference>
<protein>
    <recommendedName>
        <fullName evidence="10 13">Deferrochelatase</fullName>
        <ecNumber evidence="13">1.11.1.-</ecNumber>
    </recommendedName>
    <alternativeName>
        <fullName evidence="11 13">Peroxidase EfeB</fullName>
    </alternativeName>
</protein>
<evidence type="ECO:0000256" key="5">
    <source>
        <dbReference type="ARBA" id="ARBA00022729"/>
    </source>
</evidence>
<dbReference type="Pfam" id="PF20628">
    <property type="entry name" value="Dyp_perox_C"/>
    <property type="match status" value="1"/>
</dbReference>
<dbReference type="EC" id="1.11.1.-" evidence="13"/>
<evidence type="ECO:0000259" key="16">
    <source>
        <dbReference type="Pfam" id="PF20628"/>
    </source>
</evidence>
<keyword evidence="7 13" id="KW-0408">Iron</keyword>
<dbReference type="InterPro" id="IPR006313">
    <property type="entry name" value="EfeB/EfeN"/>
</dbReference>